<dbReference type="AlphaFoldDB" id="A0A232M768"/>
<sequence length="55" mass="5968">MVAGEALDTSKGNLVLIYLLNALKNLRGQKSTLHLRAEQSAAVAIIFEVLYLLAL</sequence>
<name>A0A232M768_9EURO</name>
<protein>
    <submittedName>
        <fullName evidence="1">Uncharacterized protein</fullName>
    </submittedName>
</protein>
<comment type="caution">
    <text evidence="1">The sequence shown here is derived from an EMBL/GenBank/DDBJ whole genome shotgun (WGS) entry which is preliminary data.</text>
</comment>
<accession>A0A232M768</accession>
<evidence type="ECO:0000313" key="2">
    <source>
        <dbReference type="Proteomes" id="UP000243515"/>
    </source>
</evidence>
<dbReference type="Proteomes" id="UP000243515">
    <property type="component" value="Unassembled WGS sequence"/>
</dbReference>
<reference evidence="1 2" key="1">
    <citation type="journal article" date="2015" name="Environ. Microbiol.">
        <title>Metagenome sequence of Elaphomyces granulatus from sporocarp tissue reveals Ascomycota ectomycorrhizal fingerprints of genome expansion and a Proteobacteria-rich microbiome.</title>
        <authorList>
            <person name="Quandt C.A."/>
            <person name="Kohler A."/>
            <person name="Hesse C.N."/>
            <person name="Sharpton T.J."/>
            <person name="Martin F."/>
            <person name="Spatafora J.W."/>
        </authorList>
    </citation>
    <scope>NUCLEOTIDE SEQUENCE [LARGE SCALE GENOMIC DNA]</scope>
    <source>
        <strain evidence="1 2">OSC145934</strain>
    </source>
</reference>
<proteinExistence type="predicted"/>
<organism evidence="1 2">
    <name type="scientific">Elaphomyces granulatus</name>
    <dbReference type="NCBI Taxonomy" id="519963"/>
    <lineage>
        <taxon>Eukaryota</taxon>
        <taxon>Fungi</taxon>
        <taxon>Dikarya</taxon>
        <taxon>Ascomycota</taxon>
        <taxon>Pezizomycotina</taxon>
        <taxon>Eurotiomycetes</taxon>
        <taxon>Eurotiomycetidae</taxon>
        <taxon>Eurotiales</taxon>
        <taxon>Elaphomycetaceae</taxon>
        <taxon>Elaphomyces</taxon>
    </lineage>
</organism>
<keyword evidence="2" id="KW-1185">Reference proteome</keyword>
<gene>
    <name evidence="1" type="ORF">Egran_00037</name>
</gene>
<evidence type="ECO:0000313" key="1">
    <source>
        <dbReference type="EMBL" id="OXV12202.1"/>
    </source>
</evidence>
<dbReference type="EMBL" id="NPHW01000822">
    <property type="protein sequence ID" value="OXV12202.1"/>
    <property type="molecule type" value="Genomic_DNA"/>
</dbReference>